<dbReference type="InterPro" id="IPR000301">
    <property type="entry name" value="Tetraspanin_animals"/>
</dbReference>
<feature type="transmembrane region" description="Helical" evidence="6">
    <location>
        <begin position="184"/>
        <end position="208"/>
    </location>
</feature>
<reference evidence="7" key="1">
    <citation type="submission" date="2020-06" db="EMBL/GenBank/DDBJ databases">
        <title>Draft genome of Bugula neritina, a colonial animal packing powerful symbionts and potential medicines.</title>
        <authorList>
            <person name="Rayko M."/>
        </authorList>
    </citation>
    <scope>NUCLEOTIDE SEQUENCE [LARGE SCALE GENOMIC DNA]</scope>
    <source>
        <strain evidence="7">Kwan_BN1</strain>
    </source>
</reference>
<name>A0A7J7KCN5_BUGNE</name>
<evidence type="ECO:0000256" key="6">
    <source>
        <dbReference type="SAM" id="Phobius"/>
    </source>
</evidence>
<keyword evidence="4 6" id="KW-1133">Transmembrane helix</keyword>
<dbReference type="InterPro" id="IPR018499">
    <property type="entry name" value="Tetraspanin/Peripherin"/>
</dbReference>
<dbReference type="AlphaFoldDB" id="A0A7J7KCN5"/>
<evidence type="ECO:0000313" key="8">
    <source>
        <dbReference type="Proteomes" id="UP000593567"/>
    </source>
</evidence>
<comment type="caution">
    <text evidence="7">The sequence shown here is derived from an EMBL/GenBank/DDBJ whole genome shotgun (WGS) entry which is preliminary data.</text>
</comment>
<sequence length="218" mass="24430">MGCCERENREISPAIKWILFTFNIVFWVISVLIIAVGIWGYVLTKELNTNNGTAAQKKDIFDILFDITIVIMAFGSLVFTITFFGAIGALRENICLLRTYAVFLGIVFLVEISLAIVILSSPQKVKSGLRDVLHMEAIEDYRDADINRRNVIDWFQETRAEASQTIYTVGCVDAAFQYARDNTLLLGGIALVVVIPQVLGVALAISLSRQISRHRKLR</sequence>
<evidence type="ECO:0000256" key="3">
    <source>
        <dbReference type="ARBA" id="ARBA00022692"/>
    </source>
</evidence>
<dbReference type="Proteomes" id="UP000593567">
    <property type="component" value="Unassembled WGS sequence"/>
</dbReference>
<dbReference type="PANTHER" id="PTHR19282:SF431">
    <property type="entry name" value="TETRASPANIN 26A, ISOFORM B-RELATED"/>
    <property type="match status" value="1"/>
</dbReference>
<feature type="transmembrane region" description="Helical" evidence="6">
    <location>
        <begin position="63"/>
        <end position="87"/>
    </location>
</feature>
<dbReference type="PRINTS" id="PR00259">
    <property type="entry name" value="TMFOUR"/>
</dbReference>
<comment type="subcellular location">
    <subcellularLocation>
        <location evidence="1">Membrane</location>
        <topology evidence="1">Multi-pass membrane protein</topology>
    </subcellularLocation>
</comment>
<feature type="transmembrane region" description="Helical" evidence="6">
    <location>
        <begin position="99"/>
        <end position="119"/>
    </location>
</feature>
<evidence type="ECO:0000256" key="5">
    <source>
        <dbReference type="ARBA" id="ARBA00023136"/>
    </source>
</evidence>
<dbReference type="OrthoDB" id="2014092at2759"/>
<dbReference type="PANTHER" id="PTHR19282">
    <property type="entry name" value="TETRASPANIN"/>
    <property type="match status" value="1"/>
</dbReference>
<dbReference type="GO" id="GO:0005886">
    <property type="term" value="C:plasma membrane"/>
    <property type="evidence" value="ECO:0007669"/>
    <property type="project" value="TreeGrafter"/>
</dbReference>
<evidence type="ECO:0000256" key="2">
    <source>
        <dbReference type="ARBA" id="ARBA00006840"/>
    </source>
</evidence>
<proteinExistence type="inferred from homology"/>
<evidence type="ECO:0000313" key="7">
    <source>
        <dbReference type="EMBL" id="KAF6036399.1"/>
    </source>
</evidence>
<keyword evidence="3 6" id="KW-0812">Transmembrane</keyword>
<dbReference type="Pfam" id="PF00335">
    <property type="entry name" value="Tetraspanin"/>
    <property type="match status" value="1"/>
</dbReference>
<keyword evidence="8" id="KW-1185">Reference proteome</keyword>
<feature type="transmembrane region" description="Helical" evidence="6">
    <location>
        <begin position="17"/>
        <end position="43"/>
    </location>
</feature>
<gene>
    <name evidence="7" type="ORF">EB796_005294</name>
</gene>
<evidence type="ECO:0000256" key="4">
    <source>
        <dbReference type="ARBA" id="ARBA00022989"/>
    </source>
</evidence>
<keyword evidence="5 6" id="KW-0472">Membrane</keyword>
<dbReference type="EMBL" id="VXIV02000731">
    <property type="protein sequence ID" value="KAF6036399.1"/>
    <property type="molecule type" value="Genomic_DNA"/>
</dbReference>
<dbReference type="PIRSF" id="PIRSF002419">
    <property type="entry name" value="Tetraspanin"/>
    <property type="match status" value="1"/>
</dbReference>
<organism evidence="7 8">
    <name type="scientific">Bugula neritina</name>
    <name type="common">Brown bryozoan</name>
    <name type="synonym">Sertularia neritina</name>
    <dbReference type="NCBI Taxonomy" id="10212"/>
    <lineage>
        <taxon>Eukaryota</taxon>
        <taxon>Metazoa</taxon>
        <taxon>Spiralia</taxon>
        <taxon>Lophotrochozoa</taxon>
        <taxon>Bryozoa</taxon>
        <taxon>Gymnolaemata</taxon>
        <taxon>Cheilostomatida</taxon>
        <taxon>Flustrina</taxon>
        <taxon>Buguloidea</taxon>
        <taxon>Bugulidae</taxon>
        <taxon>Bugula</taxon>
    </lineage>
</organism>
<protein>
    <submittedName>
        <fullName evidence="7">TSPAN17</fullName>
    </submittedName>
</protein>
<comment type="similarity">
    <text evidence="2">Belongs to the tetraspanin (TM4SF) family.</text>
</comment>
<accession>A0A7J7KCN5</accession>
<evidence type="ECO:0000256" key="1">
    <source>
        <dbReference type="ARBA" id="ARBA00004141"/>
    </source>
</evidence>